<feature type="transmembrane region" description="Helical" evidence="1">
    <location>
        <begin position="6"/>
        <end position="29"/>
    </location>
</feature>
<evidence type="ECO:0000313" key="3">
    <source>
        <dbReference type="Proteomes" id="UP000054845"/>
    </source>
</evidence>
<dbReference type="EMBL" id="CCYA01000272">
    <property type="protein sequence ID" value="CEH15890.1"/>
    <property type="molecule type" value="Genomic_DNA"/>
</dbReference>
<sequence>MARYLSATLVFLSVIVLFAGHTMGVWVMFNYPKHKTYDELRDIFKHQCVDVDGADAWQFSDDEVGLYPVWCSKGSNGILKQVVKELGDPWGVIYQQD</sequence>
<evidence type="ECO:0000256" key="1">
    <source>
        <dbReference type="SAM" id="Phobius"/>
    </source>
</evidence>
<reference evidence="2 3" key="1">
    <citation type="submission" date="2014-09" db="EMBL/GenBank/DDBJ databases">
        <authorList>
            <person name="Magalhaes I.L.F."/>
            <person name="Oliveira U."/>
            <person name="Santos F.R."/>
            <person name="Vidigal T.H.D.A."/>
            <person name="Brescovit A.D."/>
            <person name="Santos A.J."/>
        </authorList>
    </citation>
    <scope>NUCLEOTIDE SEQUENCE [LARGE SCALE GENOMIC DNA]</scope>
</reference>
<keyword evidence="1" id="KW-0472">Membrane</keyword>
<evidence type="ECO:0000313" key="2">
    <source>
        <dbReference type="EMBL" id="CEH15890.1"/>
    </source>
</evidence>
<proteinExistence type="predicted"/>
<dbReference type="Proteomes" id="UP000054845">
    <property type="component" value="Unassembled WGS sequence"/>
</dbReference>
<protein>
    <submittedName>
        <fullName evidence="2">Uncharacterized protein</fullName>
    </submittedName>
</protein>
<keyword evidence="1" id="KW-1133">Transmembrane helix</keyword>
<name>A0A0N7LA86_9BASI</name>
<accession>A0A0N7LA86</accession>
<keyword evidence="3" id="KW-1185">Reference proteome</keyword>
<keyword evidence="1" id="KW-0812">Transmembrane</keyword>
<dbReference type="AlphaFoldDB" id="A0A0N7LA86"/>
<organism evidence="2 3">
    <name type="scientific">Ceraceosorus bombacis</name>
    <dbReference type="NCBI Taxonomy" id="401625"/>
    <lineage>
        <taxon>Eukaryota</taxon>
        <taxon>Fungi</taxon>
        <taxon>Dikarya</taxon>
        <taxon>Basidiomycota</taxon>
        <taxon>Ustilaginomycotina</taxon>
        <taxon>Exobasidiomycetes</taxon>
        <taxon>Ceraceosorales</taxon>
        <taxon>Ceraceosoraceae</taxon>
        <taxon>Ceraceosorus</taxon>
    </lineage>
</organism>